<reference evidence="2" key="2">
    <citation type="submission" date="2015-01" db="EMBL/GenBank/DDBJ databases">
        <title>Evolutionary Origins and Diversification of the Mycorrhizal Mutualists.</title>
        <authorList>
            <consortium name="DOE Joint Genome Institute"/>
            <consortium name="Mycorrhizal Genomics Consortium"/>
            <person name="Kohler A."/>
            <person name="Kuo A."/>
            <person name="Nagy L.G."/>
            <person name="Floudas D."/>
            <person name="Copeland A."/>
            <person name="Barry K.W."/>
            <person name="Cichocki N."/>
            <person name="Veneault-Fourrey C."/>
            <person name="LaButti K."/>
            <person name="Lindquist E.A."/>
            <person name="Lipzen A."/>
            <person name="Lundell T."/>
            <person name="Morin E."/>
            <person name="Murat C."/>
            <person name="Riley R."/>
            <person name="Ohm R."/>
            <person name="Sun H."/>
            <person name="Tunlid A."/>
            <person name="Henrissat B."/>
            <person name="Grigoriev I.V."/>
            <person name="Hibbett D.S."/>
            <person name="Martin F."/>
        </authorList>
    </citation>
    <scope>NUCLEOTIDE SEQUENCE [LARGE SCALE GENOMIC DNA]</scope>
    <source>
        <strain evidence="2">UH-Slu-Lm8-n1</strain>
    </source>
</reference>
<dbReference type="EMBL" id="KN835380">
    <property type="protein sequence ID" value="KIK38677.1"/>
    <property type="molecule type" value="Genomic_DNA"/>
</dbReference>
<reference evidence="1 2" key="1">
    <citation type="submission" date="2014-04" db="EMBL/GenBank/DDBJ databases">
        <authorList>
            <consortium name="DOE Joint Genome Institute"/>
            <person name="Kuo A."/>
            <person name="Ruytinx J."/>
            <person name="Rineau F."/>
            <person name="Colpaert J."/>
            <person name="Kohler A."/>
            <person name="Nagy L.G."/>
            <person name="Floudas D."/>
            <person name="Copeland A."/>
            <person name="Barry K.W."/>
            <person name="Cichocki N."/>
            <person name="Veneault-Fourrey C."/>
            <person name="LaButti K."/>
            <person name="Lindquist E.A."/>
            <person name="Lipzen A."/>
            <person name="Lundell T."/>
            <person name="Morin E."/>
            <person name="Murat C."/>
            <person name="Sun H."/>
            <person name="Tunlid A."/>
            <person name="Henrissat B."/>
            <person name="Grigoriev I.V."/>
            <person name="Hibbett D.S."/>
            <person name="Martin F."/>
            <person name="Nordberg H.P."/>
            <person name="Cantor M.N."/>
            <person name="Hua S.X."/>
        </authorList>
    </citation>
    <scope>NUCLEOTIDE SEQUENCE [LARGE SCALE GENOMIC DNA]</scope>
    <source>
        <strain evidence="1 2">UH-Slu-Lm8-n1</strain>
    </source>
</reference>
<accession>A0A0D0AWB3</accession>
<dbReference type="InParanoid" id="A0A0D0AWB3"/>
<keyword evidence="2" id="KW-1185">Reference proteome</keyword>
<dbReference type="STRING" id="930992.A0A0D0AWB3"/>
<dbReference type="AlphaFoldDB" id="A0A0D0AWB3"/>
<proteinExistence type="predicted"/>
<dbReference type="Proteomes" id="UP000054485">
    <property type="component" value="Unassembled WGS sequence"/>
</dbReference>
<organism evidence="1 2">
    <name type="scientific">Suillus luteus UH-Slu-Lm8-n1</name>
    <dbReference type="NCBI Taxonomy" id="930992"/>
    <lineage>
        <taxon>Eukaryota</taxon>
        <taxon>Fungi</taxon>
        <taxon>Dikarya</taxon>
        <taxon>Basidiomycota</taxon>
        <taxon>Agaricomycotina</taxon>
        <taxon>Agaricomycetes</taxon>
        <taxon>Agaricomycetidae</taxon>
        <taxon>Boletales</taxon>
        <taxon>Suillineae</taxon>
        <taxon>Suillaceae</taxon>
        <taxon>Suillus</taxon>
    </lineage>
</organism>
<evidence type="ECO:0000313" key="1">
    <source>
        <dbReference type="EMBL" id="KIK38677.1"/>
    </source>
</evidence>
<dbReference type="HOGENOM" id="CLU_181715_0_0_1"/>
<dbReference type="OrthoDB" id="3206664at2759"/>
<gene>
    <name evidence="1" type="ORF">CY34DRAFT_377607</name>
</gene>
<protein>
    <submittedName>
        <fullName evidence="1">Uncharacterized protein</fullName>
    </submittedName>
</protein>
<evidence type="ECO:0000313" key="2">
    <source>
        <dbReference type="Proteomes" id="UP000054485"/>
    </source>
</evidence>
<name>A0A0D0AWB3_9AGAM</name>
<sequence>MDYFSKFLRATPQASPKPVQDHSAGFSRSWNVIKTILEHPDERQLTKGINSTDAPAHLQSMVDALVKESSHTEEGYVLCNHEGLDSVYYCSRSARRVLA</sequence>